<feature type="chain" id="PRO_5017317996" description="Zinc carboxypeptidase" evidence="16">
    <location>
        <begin position="25"/>
        <end position="1016"/>
    </location>
</feature>
<dbReference type="GO" id="GO:0005615">
    <property type="term" value="C:extracellular space"/>
    <property type="evidence" value="ECO:0007669"/>
    <property type="project" value="TreeGrafter"/>
</dbReference>
<comment type="catalytic activity">
    <reaction evidence="10">
        <text>Releases a C-terminal residue, which may be hydrophobic or positively charged.</text>
        <dbReference type="EC" id="3.4.17.18"/>
    </reaction>
</comment>
<evidence type="ECO:0000256" key="9">
    <source>
        <dbReference type="ARBA" id="ARBA00023049"/>
    </source>
</evidence>
<accession>A0A1I1APV0</accession>
<dbReference type="OrthoDB" id="5240362at2"/>
<keyword evidence="5" id="KW-0479">Metal-binding</keyword>
<dbReference type="InterPro" id="IPR033810">
    <property type="entry name" value="Carboxypeptidase_T"/>
</dbReference>
<keyword evidence="7" id="KW-0378">Hydrolase</keyword>
<dbReference type="Gene3D" id="3.40.630.10">
    <property type="entry name" value="Zn peptidases"/>
    <property type="match status" value="1"/>
</dbReference>
<dbReference type="CDD" id="cd03859">
    <property type="entry name" value="M14_CPT"/>
    <property type="match status" value="1"/>
</dbReference>
<dbReference type="FunFam" id="3.40.630.10:FF:000084">
    <property type="entry name" value="Carboxypeptidase B2"/>
    <property type="match status" value="1"/>
</dbReference>
<dbReference type="SUPFAM" id="SSF53187">
    <property type="entry name" value="Zn-dependent exopeptidases"/>
    <property type="match status" value="1"/>
</dbReference>
<sequence length="1016" mass="110322">MRRRYVVVLLAAALVGGSATTGSAAPAPPAGAEGDLRAYAAELAPAEVHDLRAEGIDVLDVPGGGVELILTDQQRERLRSTGIELRPKEPAARTRSAPETAADGVYRPYSGPGGIEEEIRRTVADNPHLAKLVPIGETRQGREILAVKLTLGARFLPDGAKPASLYSSTQHAREWITVETNRRLMHHMIDNYGSDREITRLLNRNEYWFVLVVNPDGYDHTFTEGNRLWRKNLRDNDGDGAITVNDGVDLNRNFDYTWGYDNEGSSPNPTSQTYRGPAPNSEPETRALDDLFRKVDFSFLVNYHSAAQLLLYGVGWQVNTDSPDDLIAKTLAGTDAKPGVDGFDPDVSAELYTTNGETTNHAQARYGIISFTPEQTTCQAASRSDPNDEWRPEDCQSGFNFPDDEELIQEEFERNLPFALDIARSTADPANPKSHLGNTAPEIVAKPVSTSFGETQTVSAIAKRRPGPVLVRYRINDGRTRIAFAREWDGGERYGDGFDVHYEEVRADLRGAGPGDRVEVVFQSHGKRTEPFTYTVERTAAKPVLVLANEDYEGFDPPVPNAVPQAPGPRHLDAYTAALEANDIPYDVWDMTQRGAPDPLGVLAHYEAVVWYTGDNVVTQREPGAGDNIVAKVQQDTTLAVRDFLNEGGKLLHTGEYAGYFGPNGSLFFDNAEEPCAPESSSFRLCVFSNDFYQYYLGGFSRSSVNSPDEVTGTGRPLAGNLSLVGGDGAGNQERPGEFRVTGDVLPEEDFPQFRSSEAARYVPTGPEPEQPLSGEWYAGALHDDQSYQRLTRTIDLSSAGAASLGLNLSYDLETGYDFVMVEARVVGTDGWTTLADAEGRATSTVPTQCEQGFLLALHPWLERYLTVDGDSCLPSGTSGSWNGFTGSSGWGPATFDLSRYAGEQVEVAVSYVTDPSSGEVGAFLDDTSVTVDGQVAEESGFEDGLGPWAIAPPPEGSADTGAAWQRSRSLVQPRAAAVTTEDSVYLGFGLESLATAEQRAKVLGDALRHLLEPAT</sequence>
<evidence type="ECO:0000256" key="6">
    <source>
        <dbReference type="ARBA" id="ARBA00022729"/>
    </source>
</evidence>
<feature type="compositionally biased region" description="Polar residues" evidence="15">
    <location>
        <begin position="263"/>
        <end position="274"/>
    </location>
</feature>
<dbReference type="PROSITE" id="PS52035">
    <property type="entry name" value="PEPTIDASE_M14"/>
    <property type="match status" value="1"/>
</dbReference>
<keyword evidence="3" id="KW-0121">Carboxypeptidase</keyword>
<comment type="cofactor">
    <cofactor evidence="1">
        <name>Zn(2+)</name>
        <dbReference type="ChEBI" id="CHEBI:29105"/>
    </cofactor>
</comment>
<proteinExistence type="inferred from homology"/>
<reference evidence="19" key="1">
    <citation type="submission" date="2016-10" db="EMBL/GenBank/DDBJ databases">
        <authorList>
            <person name="Varghese N."/>
            <person name="Submissions S."/>
        </authorList>
    </citation>
    <scope>NUCLEOTIDE SEQUENCE [LARGE SCALE GENOMIC DNA]</scope>
    <source>
        <strain evidence="19">CGMCC 4.3568</strain>
    </source>
</reference>
<evidence type="ECO:0000256" key="14">
    <source>
        <dbReference type="PROSITE-ProRule" id="PRU01379"/>
    </source>
</evidence>
<dbReference type="AlphaFoldDB" id="A0A1I1APV0"/>
<comment type="similarity">
    <text evidence="2 14">Belongs to the peptidase M14 family.</text>
</comment>
<dbReference type="PANTHER" id="PTHR11705">
    <property type="entry name" value="PROTEASE FAMILY M14 CARBOXYPEPTIDASE A,B"/>
    <property type="match status" value="1"/>
</dbReference>
<dbReference type="STRING" id="490629.SAMN05216266_11043"/>
<dbReference type="EMBL" id="FOKG01000010">
    <property type="protein sequence ID" value="SFB40065.1"/>
    <property type="molecule type" value="Genomic_DNA"/>
</dbReference>
<name>A0A1I1APV0_9PSEU</name>
<keyword evidence="8" id="KW-0862">Zinc</keyword>
<dbReference type="PRINTS" id="PR00765">
    <property type="entry name" value="CRBOXYPTASEA"/>
</dbReference>
<evidence type="ECO:0000256" key="15">
    <source>
        <dbReference type="SAM" id="MobiDB-lite"/>
    </source>
</evidence>
<dbReference type="Proteomes" id="UP000243799">
    <property type="component" value="Unassembled WGS sequence"/>
</dbReference>
<evidence type="ECO:0000313" key="18">
    <source>
        <dbReference type="EMBL" id="SFB40065.1"/>
    </source>
</evidence>
<dbReference type="GO" id="GO:0008270">
    <property type="term" value="F:zinc ion binding"/>
    <property type="evidence" value="ECO:0007669"/>
    <property type="project" value="InterPro"/>
</dbReference>
<comment type="function">
    <text evidence="11">Carboxypeptidase that possesses the specificities of both mammalian Cpase A and B. Thus shows broad substrate specificity, being able to cleave Cbz-Gly-Leu, Cbz-Gly-Val, Cbz-Gly-Phe, Cbz-Gly-Lys and Bz-Gly-Arg in vitro.</text>
</comment>
<evidence type="ECO:0000256" key="3">
    <source>
        <dbReference type="ARBA" id="ARBA00022645"/>
    </source>
</evidence>
<dbReference type="GO" id="GO:0004181">
    <property type="term" value="F:metallocarboxypeptidase activity"/>
    <property type="evidence" value="ECO:0007669"/>
    <property type="project" value="InterPro"/>
</dbReference>
<gene>
    <name evidence="18" type="ORF">SAMN05216266_11043</name>
</gene>
<keyword evidence="9" id="KW-0482">Metalloprotease</keyword>
<evidence type="ECO:0000256" key="13">
    <source>
        <dbReference type="ARBA" id="ARBA00074273"/>
    </source>
</evidence>
<evidence type="ECO:0000256" key="1">
    <source>
        <dbReference type="ARBA" id="ARBA00001947"/>
    </source>
</evidence>
<feature type="region of interest" description="Disordered" evidence="15">
    <location>
        <begin position="260"/>
        <end position="284"/>
    </location>
</feature>
<feature type="active site" description="Proton donor/acceptor" evidence="14">
    <location>
        <position position="374"/>
    </location>
</feature>
<feature type="signal peptide" evidence="16">
    <location>
        <begin position="1"/>
        <end position="24"/>
    </location>
</feature>
<feature type="region of interest" description="Disordered" evidence="15">
    <location>
        <begin position="88"/>
        <end position="110"/>
    </location>
</feature>
<keyword evidence="19" id="KW-1185">Reference proteome</keyword>
<dbReference type="EC" id="3.4.17.18" evidence="12"/>
<evidence type="ECO:0000256" key="11">
    <source>
        <dbReference type="ARBA" id="ARBA00055464"/>
    </source>
</evidence>
<dbReference type="Pfam" id="PF00246">
    <property type="entry name" value="Peptidase_M14"/>
    <property type="match status" value="1"/>
</dbReference>
<dbReference type="InterPro" id="IPR000834">
    <property type="entry name" value="Peptidase_M14"/>
</dbReference>
<evidence type="ECO:0000256" key="2">
    <source>
        <dbReference type="ARBA" id="ARBA00005988"/>
    </source>
</evidence>
<dbReference type="SMART" id="SM00631">
    <property type="entry name" value="Zn_pept"/>
    <property type="match status" value="1"/>
</dbReference>
<evidence type="ECO:0000256" key="16">
    <source>
        <dbReference type="SAM" id="SignalP"/>
    </source>
</evidence>
<protein>
    <recommendedName>
        <fullName evidence="13">Zinc carboxypeptidase</fullName>
        <ecNumber evidence="12">3.4.17.18</ecNumber>
    </recommendedName>
</protein>
<dbReference type="GO" id="GO:0006508">
    <property type="term" value="P:proteolysis"/>
    <property type="evidence" value="ECO:0007669"/>
    <property type="project" value="UniProtKB-KW"/>
</dbReference>
<evidence type="ECO:0000256" key="4">
    <source>
        <dbReference type="ARBA" id="ARBA00022670"/>
    </source>
</evidence>
<organism evidence="18 19">
    <name type="scientific">Amycolatopsis marina</name>
    <dbReference type="NCBI Taxonomy" id="490629"/>
    <lineage>
        <taxon>Bacteria</taxon>
        <taxon>Bacillati</taxon>
        <taxon>Actinomycetota</taxon>
        <taxon>Actinomycetes</taxon>
        <taxon>Pseudonocardiales</taxon>
        <taxon>Pseudonocardiaceae</taxon>
        <taxon>Amycolatopsis</taxon>
    </lineage>
</organism>
<dbReference type="Pfam" id="PF20773">
    <property type="entry name" value="InhA-like_MAM"/>
    <property type="match status" value="2"/>
</dbReference>
<evidence type="ECO:0000256" key="8">
    <source>
        <dbReference type="ARBA" id="ARBA00022833"/>
    </source>
</evidence>
<evidence type="ECO:0000256" key="5">
    <source>
        <dbReference type="ARBA" id="ARBA00022723"/>
    </source>
</evidence>
<keyword evidence="4" id="KW-0645">Protease</keyword>
<evidence type="ECO:0000256" key="12">
    <source>
        <dbReference type="ARBA" id="ARBA00066554"/>
    </source>
</evidence>
<dbReference type="PANTHER" id="PTHR11705:SF143">
    <property type="entry name" value="SLL0236 PROTEIN"/>
    <property type="match status" value="1"/>
</dbReference>
<evidence type="ECO:0000256" key="10">
    <source>
        <dbReference type="ARBA" id="ARBA00050859"/>
    </source>
</evidence>
<keyword evidence="6 16" id="KW-0732">Signal</keyword>
<evidence type="ECO:0000259" key="17">
    <source>
        <dbReference type="PROSITE" id="PS52035"/>
    </source>
</evidence>
<evidence type="ECO:0000313" key="19">
    <source>
        <dbReference type="Proteomes" id="UP000243799"/>
    </source>
</evidence>
<evidence type="ECO:0000256" key="7">
    <source>
        <dbReference type="ARBA" id="ARBA00022801"/>
    </source>
</evidence>
<feature type="domain" description="Peptidase M14" evidence="17">
    <location>
        <begin position="105"/>
        <end position="426"/>
    </location>
</feature>
<dbReference type="RefSeq" id="WP_091674330.1">
    <property type="nucleotide sequence ID" value="NZ_FOKG01000010.1"/>
</dbReference>